<dbReference type="Gene3D" id="1.10.10.10">
    <property type="entry name" value="Winged helix-like DNA-binding domain superfamily/Winged helix DNA-binding domain"/>
    <property type="match status" value="1"/>
</dbReference>
<dbReference type="Proteomes" id="UP000323956">
    <property type="component" value="Unassembled WGS sequence"/>
</dbReference>
<dbReference type="RefSeq" id="WP_149766322.1">
    <property type="nucleotide sequence ID" value="NZ_FTMK01000020.1"/>
</dbReference>
<evidence type="ECO:0000313" key="4">
    <source>
        <dbReference type="Proteomes" id="UP000323956"/>
    </source>
</evidence>
<accession>A0A1N6XB65</accession>
<dbReference type="PANTHER" id="PTHR34293:SF1">
    <property type="entry name" value="HTH-TYPE TRANSCRIPTIONAL REGULATOR TRMBL2"/>
    <property type="match status" value="1"/>
</dbReference>
<sequence length="291" mass="32281">MTARVAAVSTAPADVISDLRKLGLTEYEARVYFQLLCDSPATAYEIAKTANLPRPNTYNALESLVQRGAVLPVSEAPARYVAAPPDQFLDAVARRTSTLCAAITARLEEVARPVEDQYVWTLRGDAQVHDKIAALIDSSRESLMVKASDEILRRHTDSLRAAAARGVEMLMVLFATDVSEFRFGPNCKVYRHEGNGVRMGKTDNLFTIAADHVEMVTAQILEEVVAVHTRNEPIVTMAESLVRHDFYMAEIFLRFGDQIDAAFGPYLRDLRLACFTPAQAESFRLKTGIRD</sequence>
<dbReference type="InterPro" id="IPR051797">
    <property type="entry name" value="TrmB-like"/>
</dbReference>
<dbReference type="InterPro" id="IPR002831">
    <property type="entry name" value="Tscrpt_reg_TrmB_N"/>
</dbReference>
<evidence type="ECO:0000313" key="3">
    <source>
        <dbReference type="EMBL" id="SIQ99517.1"/>
    </source>
</evidence>
<dbReference type="Pfam" id="PF11495">
    <property type="entry name" value="Regulator_TrmB"/>
    <property type="match status" value="1"/>
</dbReference>
<proteinExistence type="predicted"/>
<dbReference type="AlphaFoldDB" id="A0A1N6XB65"/>
<dbReference type="InterPro" id="IPR036390">
    <property type="entry name" value="WH_DNA-bd_sf"/>
</dbReference>
<dbReference type="EMBL" id="FTMK01000020">
    <property type="protein sequence ID" value="SIQ99517.1"/>
    <property type="molecule type" value="Genomic_DNA"/>
</dbReference>
<dbReference type="Pfam" id="PF01978">
    <property type="entry name" value="TrmB"/>
    <property type="match status" value="1"/>
</dbReference>
<dbReference type="OrthoDB" id="1493540at2"/>
<reference evidence="3 4" key="1">
    <citation type="submission" date="2017-01" db="EMBL/GenBank/DDBJ databases">
        <authorList>
            <person name="Varghese N."/>
            <person name="Submissions S."/>
        </authorList>
    </citation>
    <scope>NUCLEOTIDE SEQUENCE [LARGE SCALE GENOMIC DNA]</scope>
    <source>
        <strain evidence="3 4">ATCC 700171</strain>
    </source>
</reference>
<dbReference type="CDD" id="cd09124">
    <property type="entry name" value="PLDc_like_TrmB_middle"/>
    <property type="match status" value="1"/>
</dbReference>
<organism evidence="3 4">
    <name type="scientific">Paracoccus thiocyanatus</name>
    <dbReference type="NCBI Taxonomy" id="34006"/>
    <lineage>
        <taxon>Bacteria</taxon>
        <taxon>Pseudomonadati</taxon>
        <taxon>Pseudomonadota</taxon>
        <taxon>Alphaproteobacteria</taxon>
        <taxon>Rhodobacterales</taxon>
        <taxon>Paracoccaceae</taxon>
        <taxon>Paracoccus</taxon>
    </lineage>
</organism>
<protein>
    <submittedName>
        <fullName evidence="3">Transcriptional regulator TrmB</fullName>
    </submittedName>
</protein>
<dbReference type="PANTHER" id="PTHR34293">
    <property type="entry name" value="HTH-TYPE TRANSCRIPTIONAL REGULATOR TRMBL2"/>
    <property type="match status" value="1"/>
</dbReference>
<dbReference type="InterPro" id="IPR021586">
    <property type="entry name" value="Tscrpt_reg_TrmB_C"/>
</dbReference>
<feature type="domain" description="Transcription regulator TrmB C-terminal" evidence="2">
    <location>
        <begin position="118"/>
        <end position="193"/>
    </location>
</feature>
<dbReference type="InterPro" id="IPR036388">
    <property type="entry name" value="WH-like_DNA-bd_sf"/>
</dbReference>
<evidence type="ECO:0000259" key="1">
    <source>
        <dbReference type="Pfam" id="PF01978"/>
    </source>
</evidence>
<feature type="domain" description="Transcription regulator TrmB N-terminal" evidence="1">
    <location>
        <begin position="19"/>
        <end position="85"/>
    </location>
</feature>
<dbReference type="SUPFAM" id="SSF46785">
    <property type="entry name" value="Winged helix' DNA-binding domain"/>
    <property type="match status" value="1"/>
</dbReference>
<gene>
    <name evidence="3" type="ORF">SAMN05421641_12036</name>
</gene>
<name>A0A1N6XB65_9RHOB</name>
<evidence type="ECO:0000259" key="2">
    <source>
        <dbReference type="Pfam" id="PF11495"/>
    </source>
</evidence>